<dbReference type="InterPro" id="IPR045275">
    <property type="entry name" value="MscS_archaea/bacteria_type"/>
</dbReference>
<dbReference type="PANTHER" id="PTHR30221">
    <property type="entry name" value="SMALL-CONDUCTANCE MECHANOSENSITIVE CHANNEL"/>
    <property type="match status" value="1"/>
</dbReference>
<dbReference type="GO" id="GO:0005886">
    <property type="term" value="C:plasma membrane"/>
    <property type="evidence" value="ECO:0007669"/>
    <property type="project" value="UniProtKB-SubCell"/>
</dbReference>
<dbReference type="InterPro" id="IPR006686">
    <property type="entry name" value="MscS_channel_CS"/>
</dbReference>
<gene>
    <name evidence="10" type="ORF">DWX94_10350</name>
</gene>
<evidence type="ECO:0000259" key="8">
    <source>
        <dbReference type="Pfam" id="PF00924"/>
    </source>
</evidence>
<evidence type="ECO:0000256" key="5">
    <source>
        <dbReference type="ARBA" id="ARBA00022989"/>
    </source>
</evidence>
<dbReference type="Gene3D" id="2.30.30.60">
    <property type="match status" value="1"/>
</dbReference>
<dbReference type="SUPFAM" id="SSF82861">
    <property type="entry name" value="Mechanosensitive channel protein MscS (YggB), transmembrane region"/>
    <property type="match status" value="1"/>
</dbReference>
<name>A0A412IQD7_9FIRM</name>
<sequence length="311" mass="34591">MILPEALVNMASYSATTENVVEDAVKEATDQVSVIGQYIQKLTDWCMSKLGSIVVAIIFMVVCFKLVKLLLKILRRSFEKSKLDTSVAGFFVSAVKVVLNVLIVLTAASIVGLQITSFITILGTAGVTLGLALQGSLSNLAGGLLILMLKPFRVGDYIVENNTHCEGTVVSIDIFYTRLITLDNKSVVIPNGNISNTSLVNVTEHDMRRVEIPFSVAYDSDIEKVKRVTLDVIKDVDGYLKDEQVLLYIDEFADSGINMYVKFYARIEKFFDAKWDAMWKLKKAFDENGIEIPFNQVDVHMIPCKNQGNRV</sequence>
<dbReference type="InterPro" id="IPR049278">
    <property type="entry name" value="MS_channel_C"/>
</dbReference>
<dbReference type="InterPro" id="IPR011066">
    <property type="entry name" value="MscS_channel_C_sf"/>
</dbReference>
<dbReference type="SUPFAM" id="SSF82689">
    <property type="entry name" value="Mechanosensitive channel protein MscS (YggB), C-terminal domain"/>
    <property type="match status" value="1"/>
</dbReference>
<feature type="transmembrane region" description="Helical" evidence="7">
    <location>
        <begin position="87"/>
        <end position="112"/>
    </location>
</feature>
<evidence type="ECO:0000259" key="9">
    <source>
        <dbReference type="Pfam" id="PF21082"/>
    </source>
</evidence>
<dbReference type="Gene3D" id="3.30.70.100">
    <property type="match status" value="1"/>
</dbReference>
<proteinExistence type="inferred from homology"/>
<dbReference type="SUPFAM" id="SSF50182">
    <property type="entry name" value="Sm-like ribonucleoproteins"/>
    <property type="match status" value="1"/>
</dbReference>
<reference evidence="10 11" key="1">
    <citation type="submission" date="2018-08" db="EMBL/GenBank/DDBJ databases">
        <title>A genome reference for cultivated species of the human gut microbiota.</title>
        <authorList>
            <person name="Zou Y."/>
            <person name="Xue W."/>
            <person name="Luo G."/>
        </authorList>
    </citation>
    <scope>NUCLEOTIDE SEQUENCE [LARGE SCALE GENOMIC DNA]</scope>
    <source>
        <strain evidence="10 11">AF22-21</strain>
    </source>
</reference>
<organism evidence="10 11">
    <name type="scientific">Coprococcus eutactus</name>
    <dbReference type="NCBI Taxonomy" id="33043"/>
    <lineage>
        <taxon>Bacteria</taxon>
        <taxon>Bacillati</taxon>
        <taxon>Bacillota</taxon>
        <taxon>Clostridia</taxon>
        <taxon>Lachnospirales</taxon>
        <taxon>Lachnospiraceae</taxon>
        <taxon>Coprococcus</taxon>
    </lineage>
</organism>
<comment type="similarity">
    <text evidence="2">Belongs to the MscS (TC 1.A.23) family.</text>
</comment>
<dbReference type="InterPro" id="IPR023408">
    <property type="entry name" value="MscS_beta-dom_sf"/>
</dbReference>
<evidence type="ECO:0000256" key="2">
    <source>
        <dbReference type="ARBA" id="ARBA00008017"/>
    </source>
</evidence>
<comment type="subcellular location">
    <subcellularLocation>
        <location evidence="1">Cell membrane</location>
        <topology evidence="1">Multi-pass membrane protein</topology>
    </subcellularLocation>
</comment>
<dbReference type="EMBL" id="QRVK01000028">
    <property type="protein sequence ID" value="RGS40496.1"/>
    <property type="molecule type" value="Genomic_DNA"/>
</dbReference>
<dbReference type="AlphaFoldDB" id="A0A412IQD7"/>
<dbReference type="Proteomes" id="UP000283295">
    <property type="component" value="Unassembled WGS sequence"/>
</dbReference>
<dbReference type="PROSITE" id="PS01246">
    <property type="entry name" value="UPF0003"/>
    <property type="match status" value="1"/>
</dbReference>
<evidence type="ECO:0000256" key="3">
    <source>
        <dbReference type="ARBA" id="ARBA00022475"/>
    </source>
</evidence>
<evidence type="ECO:0000313" key="11">
    <source>
        <dbReference type="Proteomes" id="UP000283295"/>
    </source>
</evidence>
<accession>A0A412IQD7</accession>
<keyword evidence="6 7" id="KW-0472">Membrane</keyword>
<comment type="caution">
    <text evidence="10">The sequence shown here is derived from an EMBL/GenBank/DDBJ whole genome shotgun (WGS) entry which is preliminary data.</text>
</comment>
<evidence type="ECO:0000313" key="10">
    <source>
        <dbReference type="EMBL" id="RGS40496.1"/>
    </source>
</evidence>
<dbReference type="PANTHER" id="PTHR30221:SF1">
    <property type="entry name" value="SMALL-CONDUCTANCE MECHANOSENSITIVE CHANNEL"/>
    <property type="match status" value="1"/>
</dbReference>
<dbReference type="OrthoDB" id="9809206at2"/>
<dbReference type="Pfam" id="PF00924">
    <property type="entry name" value="MS_channel_2nd"/>
    <property type="match status" value="1"/>
</dbReference>
<dbReference type="InterPro" id="IPR011014">
    <property type="entry name" value="MscS_channel_TM-2"/>
</dbReference>
<evidence type="ECO:0000256" key="1">
    <source>
        <dbReference type="ARBA" id="ARBA00004651"/>
    </source>
</evidence>
<feature type="transmembrane region" description="Helical" evidence="7">
    <location>
        <begin position="118"/>
        <end position="147"/>
    </location>
</feature>
<keyword evidence="5 7" id="KW-1133">Transmembrane helix</keyword>
<evidence type="ECO:0000256" key="7">
    <source>
        <dbReference type="SAM" id="Phobius"/>
    </source>
</evidence>
<evidence type="ECO:0000256" key="6">
    <source>
        <dbReference type="ARBA" id="ARBA00023136"/>
    </source>
</evidence>
<dbReference type="Pfam" id="PF21082">
    <property type="entry name" value="MS_channel_3rd"/>
    <property type="match status" value="1"/>
</dbReference>
<feature type="domain" description="Mechanosensitive ion channel MscS C-terminal" evidence="9">
    <location>
        <begin position="210"/>
        <end position="292"/>
    </location>
</feature>
<feature type="transmembrane region" description="Helical" evidence="7">
    <location>
        <begin position="50"/>
        <end position="67"/>
    </location>
</feature>
<feature type="domain" description="Mechanosensitive ion channel MscS" evidence="8">
    <location>
        <begin position="136"/>
        <end position="203"/>
    </location>
</feature>
<dbReference type="InterPro" id="IPR006685">
    <property type="entry name" value="MscS_channel_2nd"/>
</dbReference>
<dbReference type="InterPro" id="IPR010920">
    <property type="entry name" value="LSM_dom_sf"/>
</dbReference>
<evidence type="ECO:0000256" key="4">
    <source>
        <dbReference type="ARBA" id="ARBA00022692"/>
    </source>
</evidence>
<dbReference type="GO" id="GO:0008381">
    <property type="term" value="F:mechanosensitive monoatomic ion channel activity"/>
    <property type="evidence" value="ECO:0007669"/>
    <property type="project" value="InterPro"/>
</dbReference>
<keyword evidence="4 7" id="KW-0812">Transmembrane</keyword>
<keyword evidence="3" id="KW-1003">Cell membrane</keyword>
<dbReference type="Gene3D" id="1.10.287.1260">
    <property type="match status" value="1"/>
</dbReference>
<protein>
    <submittedName>
        <fullName evidence="10">Mechanosensitive ion channel family protein</fullName>
    </submittedName>
</protein>